<sequence>MPMNGRVFLLALALAAQGGLAGAARAQALDRPQDPAAVQQIAQDYLLQQLSSLPAQPSVRMDEVHTDRLPACDALTPYMTGPTRPRARMSVGVRCTSPRPWSVYVQATVSLPGQYFVAARPLNAGETLRPEDLAPRDGDLINLPPGAITDPQSVVGMTVGYRIGMGQPIRASSLRSAGSVQRGQTVRITARGAGFVVSSEGQVMQNATPGSTVEVKTASGQIVSGVLQPQGNVEVPL</sequence>
<name>A0A193G5K9_9BORD</name>
<keyword evidence="2 4" id="KW-0732">Signal</keyword>
<gene>
    <name evidence="6" type="ORF">BAU08_11530</name>
</gene>
<evidence type="ECO:0000313" key="6">
    <source>
        <dbReference type="EMBL" id="ANN74741.1"/>
    </source>
</evidence>
<dbReference type="SMART" id="SM00858">
    <property type="entry name" value="SAF"/>
    <property type="match status" value="1"/>
</dbReference>
<dbReference type="InterPro" id="IPR041231">
    <property type="entry name" value="FlgA_N"/>
</dbReference>
<dbReference type="InterPro" id="IPR039246">
    <property type="entry name" value="Flagellar_FlgA"/>
</dbReference>
<dbReference type="GO" id="GO:0044780">
    <property type="term" value="P:bacterial-type flagellum assembly"/>
    <property type="evidence" value="ECO:0007669"/>
    <property type="project" value="InterPro"/>
</dbReference>
<evidence type="ECO:0000256" key="1">
    <source>
        <dbReference type="ARBA" id="ARBA00004418"/>
    </source>
</evidence>
<accession>A0A193G5K9</accession>
<comment type="function">
    <text evidence="4">Involved in the assembly process of the P-ring formation. It may associate with FlgF on the rod constituting a structure essential for the P-ring assembly or may act as a modulator protein for the P-ring assembly.</text>
</comment>
<dbReference type="Gene3D" id="3.90.1210.10">
    <property type="entry name" value="Antifreeze-like/N-acetylneuraminic acid synthase C-terminal domain"/>
    <property type="match status" value="1"/>
</dbReference>
<dbReference type="Pfam" id="PF13144">
    <property type="entry name" value="ChapFlgA"/>
    <property type="match status" value="1"/>
</dbReference>
<organism evidence="6 7">
    <name type="scientific">Bordetella bronchialis</name>
    <dbReference type="NCBI Taxonomy" id="463025"/>
    <lineage>
        <taxon>Bacteria</taxon>
        <taxon>Pseudomonadati</taxon>
        <taxon>Pseudomonadota</taxon>
        <taxon>Betaproteobacteria</taxon>
        <taxon>Burkholderiales</taxon>
        <taxon>Alcaligenaceae</taxon>
        <taxon>Bordetella</taxon>
    </lineage>
</organism>
<evidence type="ECO:0000313" key="7">
    <source>
        <dbReference type="Proteomes" id="UP000092213"/>
    </source>
</evidence>
<comment type="subcellular location">
    <subcellularLocation>
        <location evidence="1 4">Periplasm</location>
    </subcellularLocation>
</comment>
<dbReference type="STRING" id="463025.BAU08_11530"/>
<keyword evidence="6" id="KW-0966">Cell projection</keyword>
<dbReference type="Gene3D" id="2.30.30.760">
    <property type="match status" value="1"/>
</dbReference>
<feature type="domain" description="SAF" evidence="5">
    <location>
        <begin position="113"/>
        <end position="175"/>
    </location>
</feature>
<evidence type="ECO:0000259" key="5">
    <source>
        <dbReference type="SMART" id="SM00858"/>
    </source>
</evidence>
<dbReference type="Pfam" id="PF17656">
    <property type="entry name" value="ChapFlgA_N"/>
    <property type="match status" value="1"/>
</dbReference>
<evidence type="ECO:0000256" key="3">
    <source>
        <dbReference type="ARBA" id="ARBA00022764"/>
    </source>
</evidence>
<dbReference type="AlphaFoldDB" id="A0A193G5K9"/>
<comment type="similarity">
    <text evidence="4">Belongs to the FlgA family.</text>
</comment>
<dbReference type="CDD" id="cd11614">
    <property type="entry name" value="SAF_CpaB_FlgA_like"/>
    <property type="match status" value="1"/>
</dbReference>
<keyword evidence="6" id="KW-0282">Flagellum</keyword>
<dbReference type="Proteomes" id="UP000092213">
    <property type="component" value="Chromosome"/>
</dbReference>
<feature type="signal peptide" evidence="4">
    <location>
        <begin position="1"/>
        <end position="26"/>
    </location>
</feature>
<proteinExistence type="inferred from homology"/>
<dbReference type="PANTHER" id="PTHR36307">
    <property type="entry name" value="FLAGELLA BASAL BODY P-RING FORMATION PROTEIN FLGA"/>
    <property type="match status" value="1"/>
</dbReference>
<dbReference type="InterPro" id="IPR017585">
    <property type="entry name" value="SAF_FlgA"/>
</dbReference>
<dbReference type="EMBL" id="CP016171">
    <property type="protein sequence ID" value="ANN74741.1"/>
    <property type="molecule type" value="Genomic_DNA"/>
</dbReference>
<evidence type="ECO:0000256" key="4">
    <source>
        <dbReference type="RuleBase" id="RU362063"/>
    </source>
</evidence>
<feature type="chain" id="PRO_5008443570" description="Flagella basal body P-ring formation protein FlgA" evidence="4">
    <location>
        <begin position="27"/>
        <end position="237"/>
    </location>
</feature>
<dbReference type="NCBIfam" id="TIGR03170">
    <property type="entry name" value="flgA_cterm"/>
    <property type="match status" value="1"/>
</dbReference>
<evidence type="ECO:0000256" key="2">
    <source>
        <dbReference type="ARBA" id="ARBA00022729"/>
    </source>
</evidence>
<keyword evidence="4" id="KW-1005">Bacterial flagellum biogenesis</keyword>
<keyword evidence="6" id="KW-0969">Cilium</keyword>
<reference evidence="6 7" key="1">
    <citation type="submission" date="2016-06" db="EMBL/GenBank/DDBJ databases">
        <title>Complete genome sequences of Bordetella bronchialis and Bordetella flabilis.</title>
        <authorList>
            <person name="LiPuma J.J."/>
            <person name="Spilker T."/>
        </authorList>
    </citation>
    <scope>NUCLEOTIDE SEQUENCE [LARGE SCALE GENOMIC DNA]</scope>
    <source>
        <strain evidence="6 7">AU17976</strain>
    </source>
</reference>
<dbReference type="InterPro" id="IPR013974">
    <property type="entry name" value="SAF"/>
</dbReference>
<keyword evidence="3 4" id="KW-0574">Periplasm</keyword>
<dbReference type="GO" id="GO:0042597">
    <property type="term" value="C:periplasmic space"/>
    <property type="evidence" value="ECO:0007669"/>
    <property type="project" value="UniProtKB-SubCell"/>
</dbReference>
<dbReference type="PANTHER" id="PTHR36307:SF1">
    <property type="entry name" value="FLAGELLA BASAL BODY P-RING FORMATION PROTEIN FLGA"/>
    <property type="match status" value="1"/>
</dbReference>
<protein>
    <recommendedName>
        <fullName evidence="4">Flagella basal body P-ring formation protein FlgA</fullName>
    </recommendedName>
</protein>